<reference evidence="2" key="1">
    <citation type="submission" date="2020-08" db="EMBL/GenBank/DDBJ databases">
        <title>Genome public.</title>
        <authorList>
            <person name="Liu C."/>
            <person name="Sun Q."/>
        </authorList>
    </citation>
    <scope>NUCLEOTIDE SEQUENCE</scope>
    <source>
        <strain evidence="2">BX12</strain>
    </source>
</reference>
<keyword evidence="1" id="KW-0472">Membrane</keyword>
<keyword evidence="3" id="KW-1185">Reference proteome</keyword>
<sequence length="56" mass="6256">MKKELIFLIILNIILLIWTIAINVFGEGAKAGFMSVLTLDLCVTIAVLIRILIKNK</sequence>
<keyword evidence="1" id="KW-1133">Transmembrane helix</keyword>
<evidence type="ECO:0000313" key="2">
    <source>
        <dbReference type="EMBL" id="MBC6680702.1"/>
    </source>
</evidence>
<keyword evidence="1" id="KW-0812">Transmembrane</keyword>
<evidence type="ECO:0000313" key="3">
    <source>
        <dbReference type="Proteomes" id="UP000602647"/>
    </source>
</evidence>
<accession>A0A923NP65</accession>
<dbReference type="RefSeq" id="WP_187303800.1">
    <property type="nucleotide sequence ID" value="NZ_CBCTON010000003.1"/>
</dbReference>
<comment type="caution">
    <text evidence="2">The sequence shown here is derived from an EMBL/GenBank/DDBJ whole genome shotgun (WGS) entry which is preliminary data.</text>
</comment>
<feature type="transmembrane region" description="Helical" evidence="1">
    <location>
        <begin position="31"/>
        <end position="53"/>
    </location>
</feature>
<organism evidence="2 3">
    <name type="scientific">Zhenpiania hominis</name>
    <dbReference type="NCBI Taxonomy" id="2763644"/>
    <lineage>
        <taxon>Bacteria</taxon>
        <taxon>Bacillati</taxon>
        <taxon>Bacillota</taxon>
        <taxon>Clostridia</taxon>
        <taxon>Peptostreptococcales</taxon>
        <taxon>Anaerovoracaceae</taxon>
        <taxon>Zhenpiania</taxon>
    </lineage>
</organism>
<dbReference type="Proteomes" id="UP000602647">
    <property type="component" value="Unassembled WGS sequence"/>
</dbReference>
<gene>
    <name evidence="2" type="ORF">H9L42_12810</name>
</gene>
<feature type="transmembrane region" description="Helical" evidence="1">
    <location>
        <begin position="5"/>
        <end position="25"/>
    </location>
</feature>
<evidence type="ECO:0000256" key="1">
    <source>
        <dbReference type="SAM" id="Phobius"/>
    </source>
</evidence>
<proteinExistence type="predicted"/>
<dbReference type="AlphaFoldDB" id="A0A923NP65"/>
<name>A0A923NP65_9FIRM</name>
<dbReference type="EMBL" id="JACRYT010000017">
    <property type="protein sequence ID" value="MBC6680702.1"/>
    <property type="molecule type" value="Genomic_DNA"/>
</dbReference>
<protein>
    <submittedName>
        <fullName evidence="2">Uncharacterized protein</fullName>
    </submittedName>
</protein>